<dbReference type="GO" id="GO:0070187">
    <property type="term" value="C:shelterin complex"/>
    <property type="evidence" value="ECO:0007669"/>
    <property type="project" value="InterPro"/>
</dbReference>
<protein>
    <submittedName>
        <fullName evidence="3">TERF1 (TRF1)-interacting nuclear factor 2</fullName>
    </submittedName>
</protein>
<proteinExistence type="predicted"/>
<reference evidence="3" key="2">
    <citation type="submission" date="2025-09" db="UniProtKB">
        <authorList>
            <consortium name="Ensembl"/>
        </authorList>
    </citation>
    <scope>IDENTIFICATION</scope>
</reference>
<evidence type="ECO:0000259" key="2">
    <source>
        <dbReference type="Pfam" id="PF14973"/>
    </source>
</evidence>
<dbReference type="GeneID" id="109906428"/>
<dbReference type="GO" id="GO:0016233">
    <property type="term" value="P:telomere capping"/>
    <property type="evidence" value="ECO:0007669"/>
    <property type="project" value="InterPro"/>
</dbReference>
<feature type="compositionally biased region" description="Polar residues" evidence="1">
    <location>
        <begin position="458"/>
        <end position="467"/>
    </location>
</feature>
<evidence type="ECO:0000313" key="4">
    <source>
        <dbReference type="Proteomes" id="UP000694557"/>
    </source>
</evidence>
<gene>
    <name evidence="3" type="primary">LOC109906428</name>
</gene>
<dbReference type="InterPro" id="IPR039098">
    <property type="entry name" value="TINF2"/>
</dbReference>
<feature type="compositionally biased region" description="Basic and acidic residues" evidence="1">
    <location>
        <begin position="335"/>
        <end position="346"/>
    </location>
</feature>
<dbReference type="Ensembl" id="ENSOKIT00005078915.1">
    <property type="protein sequence ID" value="ENSOKIP00005074054.1"/>
    <property type="gene ID" value="ENSOKIG00005031997.1"/>
</dbReference>
<dbReference type="CDD" id="cd11657">
    <property type="entry name" value="TIN2_N"/>
    <property type="match status" value="1"/>
</dbReference>
<dbReference type="PANTHER" id="PTHR15512">
    <property type="entry name" value="TERF1-INTERACTING NUCLEAR FACTOR 2"/>
    <property type="match status" value="1"/>
</dbReference>
<evidence type="ECO:0000256" key="1">
    <source>
        <dbReference type="SAM" id="MobiDB-lite"/>
    </source>
</evidence>
<feature type="region of interest" description="Disordered" evidence="1">
    <location>
        <begin position="457"/>
        <end position="478"/>
    </location>
</feature>
<dbReference type="AlphaFoldDB" id="A0A8C7IJ17"/>
<dbReference type="GO" id="GO:1904356">
    <property type="term" value="P:regulation of telomere maintenance via telomere lengthening"/>
    <property type="evidence" value="ECO:0007669"/>
    <property type="project" value="TreeGrafter"/>
</dbReference>
<dbReference type="InterPro" id="IPR029400">
    <property type="entry name" value="TINF2_N"/>
</dbReference>
<reference evidence="3" key="1">
    <citation type="submission" date="2025-08" db="UniProtKB">
        <authorList>
            <consortium name="Ensembl"/>
        </authorList>
    </citation>
    <scope>IDENTIFICATION</scope>
</reference>
<dbReference type="RefSeq" id="XP_020359712.1">
    <property type="nucleotide sequence ID" value="XM_020504123.2"/>
</dbReference>
<accession>A0A8C7IJ17</accession>
<dbReference type="GeneTree" id="ENSGT00400000022326"/>
<feature type="region of interest" description="Disordered" evidence="1">
    <location>
        <begin position="327"/>
        <end position="346"/>
    </location>
</feature>
<keyword evidence="4" id="KW-1185">Reference proteome</keyword>
<dbReference type="PANTHER" id="PTHR15512:SF0">
    <property type="entry name" value="TERF1-INTERACTING NUCLEAR FACTOR 2"/>
    <property type="match status" value="1"/>
</dbReference>
<feature type="domain" description="TERF1-interacting nuclear factor 2 N-terminal" evidence="2">
    <location>
        <begin position="45"/>
        <end position="191"/>
    </location>
</feature>
<dbReference type="Proteomes" id="UP000694557">
    <property type="component" value="Unassembled WGS sequence"/>
</dbReference>
<evidence type="ECO:0000313" key="3">
    <source>
        <dbReference type="Ensembl" id="ENSOKIP00005074054.1"/>
    </source>
</evidence>
<organism evidence="3 4">
    <name type="scientific">Oncorhynchus kisutch</name>
    <name type="common">Coho salmon</name>
    <name type="synonym">Salmo kisutch</name>
    <dbReference type="NCBI Taxonomy" id="8019"/>
    <lineage>
        <taxon>Eukaryota</taxon>
        <taxon>Metazoa</taxon>
        <taxon>Chordata</taxon>
        <taxon>Craniata</taxon>
        <taxon>Vertebrata</taxon>
        <taxon>Euteleostomi</taxon>
        <taxon>Actinopterygii</taxon>
        <taxon>Neopterygii</taxon>
        <taxon>Teleostei</taxon>
        <taxon>Protacanthopterygii</taxon>
        <taxon>Salmoniformes</taxon>
        <taxon>Salmonidae</taxon>
        <taxon>Salmoninae</taxon>
        <taxon>Oncorhynchus</taxon>
    </lineage>
</organism>
<dbReference type="Pfam" id="PF14973">
    <property type="entry name" value="TINF2_N"/>
    <property type="match status" value="1"/>
</dbReference>
<sequence length="524" mass="58447">MYKNRPKFGRDNMATKKPSEMDIFLSFSSLRLLAPPIRLVSAAMWKVMKQRDVMHYGTLEEFVTSCCETVPGLLTSRHQAKLALGLRSRLILELCNGSDPPDPAVILTQLERIRAPNPSSALKKDVKIETAVTNLRDLVESFLKDPTERELFYKVEFPSEYGPQFDQELEKLLWEFLLRLDQLLPVPNLAQTVSWLTAAPPVLEECAQAASQPQLLRTLLQHQICLGHLDSAASLSPCMGDYLLSSLSLPPSGRVQQSVKSRSKPALVSTPSPLSLTPLTDYRQTNLSLPVAPVIGGICNEDLPVMASANKRARTFQEDVVIQSVSRDVEEDAESTERSKYTCVKSREEESGEDEEIMVMRRGRKRRSVRDRGSERVLRRGCGGEFVRDGEEDMTSSRDGETERDLLRDCLVQLGIANLKVPEDHRLYSYITACLLNKPRVLIPRLTSTDIPALLKSQPPSCSNGTPTAGEGSSLWGQRPKLPAITACRLPSTWQRKLSDRSLTLDMGLPASADKENVNFSSNR</sequence>
<dbReference type="GO" id="GO:0042162">
    <property type="term" value="F:telomeric DNA binding"/>
    <property type="evidence" value="ECO:0007669"/>
    <property type="project" value="TreeGrafter"/>
</dbReference>
<name>A0A8C7IJ17_ONCKI</name>